<accession>A0A4R6IUH5</accession>
<dbReference type="Proteomes" id="UP000295388">
    <property type="component" value="Unassembled WGS sequence"/>
</dbReference>
<dbReference type="RefSeq" id="WP_133806124.1">
    <property type="nucleotide sequence ID" value="NZ_SNWQ01000065.1"/>
</dbReference>
<dbReference type="OrthoDB" id="7476432at2"/>
<dbReference type="EMBL" id="SNWQ01000065">
    <property type="protein sequence ID" value="TDO26242.1"/>
    <property type="molecule type" value="Genomic_DNA"/>
</dbReference>
<gene>
    <name evidence="1" type="ORF">EV643_1652</name>
</gene>
<protein>
    <submittedName>
        <fullName evidence="1">Uncharacterized protein</fullName>
    </submittedName>
</protein>
<proteinExistence type="predicted"/>
<reference evidence="1 2" key="1">
    <citation type="submission" date="2019-03" db="EMBL/GenBank/DDBJ databases">
        <title>Genomic Encyclopedia of Type Strains, Phase III (KMG-III): the genomes of soil and plant-associated and newly described type strains.</title>
        <authorList>
            <person name="Whitman W."/>
        </authorList>
    </citation>
    <scope>NUCLEOTIDE SEQUENCE [LARGE SCALE GENOMIC DNA]</scope>
    <source>
        <strain evidence="1 2">VKM Ac-2527</strain>
    </source>
</reference>
<keyword evidence="2" id="KW-1185">Reference proteome</keyword>
<dbReference type="AlphaFoldDB" id="A0A4R6IUH5"/>
<organism evidence="1 2">
    <name type="scientific">Kribbella caucasensis</name>
    <dbReference type="NCBI Taxonomy" id="2512215"/>
    <lineage>
        <taxon>Bacteria</taxon>
        <taxon>Bacillati</taxon>
        <taxon>Actinomycetota</taxon>
        <taxon>Actinomycetes</taxon>
        <taxon>Propionibacteriales</taxon>
        <taxon>Kribbellaceae</taxon>
        <taxon>Kribbella</taxon>
    </lineage>
</organism>
<name>A0A4R6IUH5_9ACTN</name>
<evidence type="ECO:0000313" key="1">
    <source>
        <dbReference type="EMBL" id="TDO26242.1"/>
    </source>
</evidence>
<evidence type="ECO:0000313" key="2">
    <source>
        <dbReference type="Proteomes" id="UP000295388"/>
    </source>
</evidence>
<comment type="caution">
    <text evidence="1">The sequence shown here is derived from an EMBL/GenBank/DDBJ whole genome shotgun (WGS) entry which is preliminary data.</text>
</comment>
<sequence length="262" mass="29042">MTTTGGEPKYSARGGWATTARVVRHDHAAMTDVVVTKLEPTPPPVLANPPRPHSDLSTAGAAEIITIAEPIWATSKTVRTSLRGGIKDLLAELEKAPGDTWQQRWEALGFNDGTLVPADLGDGKKERGRMTSGSRILFCLRVVRPSHKALRAAKYPYLAEHLRRAANDPLLDKFFEYVRESGARDFMQRAALIDVAQCLTVFDISLRDLAPGILLHYAVTHREVTGYRHTRSRERPGSCCARWASSRPRHPTRCRPRCGRGS</sequence>